<dbReference type="InterPro" id="IPR010920">
    <property type="entry name" value="LSM_dom_sf"/>
</dbReference>
<dbReference type="SUPFAM" id="SSF50182">
    <property type="entry name" value="Sm-like ribonucleoproteins"/>
    <property type="match status" value="1"/>
</dbReference>
<dbReference type="SMART" id="SM01271">
    <property type="entry name" value="LSM14"/>
    <property type="match status" value="1"/>
</dbReference>
<dbReference type="RefSeq" id="XP_023629768.1">
    <property type="nucleotide sequence ID" value="XM_023774000.1"/>
</dbReference>
<dbReference type="AlphaFoldDB" id="A0A2D3VKT8"/>
<dbReference type="Pfam" id="PF12701">
    <property type="entry name" value="LSM14"/>
    <property type="match status" value="1"/>
</dbReference>
<dbReference type="InterPro" id="IPR025609">
    <property type="entry name" value="Lsm14-like_N"/>
</dbReference>
<keyword evidence="4" id="KW-1185">Reference proteome</keyword>
<dbReference type="GeneID" id="35603836"/>
<dbReference type="EMBL" id="FJUY01000015">
    <property type="protein sequence ID" value="CZT23044.1"/>
    <property type="molecule type" value="Genomic_DNA"/>
</dbReference>
<evidence type="ECO:0000313" key="4">
    <source>
        <dbReference type="Proteomes" id="UP000225277"/>
    </source>
</evidence>
<protein>
    <recommendedName>
        <fullName evidence="2">Lsm14-like N-terminal domain-containing protein</fullName>
    </recommendedName>
</protein>
<gene>
    <name evidence="3" type="ORF">RCC_08754</name>
</gene>
<feature type="domain" description="Lsm14-like N-terminal" evidence="2">
    <location>
        <begin position="16"/>
        <end position="116"/>
    </location>
</feature>
<dbReference type="Proteomes" id="UP000225277">
    <property type="component" value="Unassembled WGS sequence"/>
</dbReference>
<dbReference type="Gene3D" id="2.30.30.100">
    <property type="match status" value="1"/>
</dbReference>
<reference evidence="3 4" key="1">
    <citation type="submission" date="2016-03" db="EMBL/GenBank/DDBJ databases">
        <authorList>
            <person name="Ploux O."/>
        </authorList>
    </citation>
    <scope>NUCLEOTIDE SEQUENCE [LARGE SCALE GENOMIC DNA]</scope>
    <source>
        <strain evidence="3 4">URUG2</strain>
    </source>
</reference>
<feature type="compositionally biased region" description="Acidic residues" evidence="1">
    <location>
        <begin position="209"/>
        <end position="227"/>
    </location>
</feature>
<organism evidence="3 4">
    <name type="scientific">Ramularia collo-cygni</name>
    <dbReference type="NCBI Taxonomy" id="112498"/>
    <lineage>
        <taxon>Eukaryota</taxon>
        <taxon>Fungi</taxon>
        <taxon>Dikarya</taxon>
        <taxon>Ascomycota</taxon>
        <taxon>Pezizomycotina</taxon>
        <taxon>Dothideomycetes</taxon>
        <taxon>Dothideomycetidae</taxon>
        <taxon>Mycosphaerellales</taxon>
        <taxon>Mycosphaerellaceae</taxon>
        <taxon>Ramularia</taxon>
    </lineage>
</organism>
<feature type="region of interest" description="Disordered" evidence="1">
    <location>
        <begin position="200"/>
        <end position="227"/>
    </location>
</feature>
<accession>A0A2D3VKT8</accession>
<evidence type="ECO:0000313" key="3">
    <source>
        <dbReference type="EMBL" id="CZT23044.1"/>
    </source>
</evidence>
<proteinExistence type="predicted"/>
<dbReference type="OrthoDB" id="21539at2759"/>
<sequence length="227" mass="25948">MPLQDEYCGQAVKIEMPPLGTRISIILDSNIRYEGTLESIDSEGGNFIILRRVDLHGTEDRPSKRYNHESAYANYADSVRFTVHRIKKVEIVEENFEHSENHVSTSAQPAHLPVATSSSILSMASSIEQLTASSSPPKQHESMELLSKQEELKARERQVAKLERIIHDKEVTISHQKRDLIERVAAISQREKRLDHLSRELESTLGQSEELEEQVEEEDAEEWDMCN</sequence>
<evidence type="ECO:0000256" key="1">
    <source>
        <dbReference type="SAM" id="MobiDB-lite"/>
    </source>
</evidence>
<name>A0A2D3VKT8_9PEZI</name>
<evidence type="ECO:0000259" key="2">
    <source>
        <dbReference type="SMART" id="SM01271"/>
    </source>
</evidence>